<dbReference type="InterPro" id="IPR001810">
    <property type="entry name" value="F-box_dom"/>
</dbReference>
<protein>
    <recommendedName>
        <fullName evidence="1">F-box domain-containing protein</fullName>
    </recommendedName>
</protein>
<dbReference type="RefSeq" id="XP_040758724.1">
    <property type="nucleotide sequence ID" value="XM_040914752.1"/>
</dbReference>
<dbReference type="GeneID" id="63831779"/>
<evidence type="ECO:0000313" key="2">
    <source>
        <dbReference type="EMBL" id="KZT00984.1"/>
    </source>
</evidence>
<dbReference type="AlphaFoldDB" id="A0A165BG35"/>
<reference evidence="2 3" key="1">
    <citation type="journal article" date="2016" name="Mol. Biol. Evol.">
        <title>Comparative Genomics of Early-Diverging Mushroom-Forming Fungi Provides Insights into the Origins of Lignocellulose Decay Capabilities.</title>
        <authorList>
            <person name="Nagy L.G."/>
            <person name="Riley R."/>
            <person name="Tritt A."/>
            <person name="Adam C."/>
            <person name="Daum C."/>
            <person name="Floudas D."/>
            <person name="Sun H."/>
            <person name="Yadav J.S."/>
            <person name="Pangilinan J."/>
            <person name="Larsson K.H."/>
            <person name="Matsuura K."/>
            <person name="Barry K."/>
            <person name="Labutti K."/>
            <person name="Kuo R."/>
            <person name="Ohm R.A."/>
            <person name="Bhattacharya S.S."/>
            <person name="Shirouzu T."/>
            <person name="Yoshinaga Y."/>
            <person name="Martin F.M."/>
            <person name="Grigoriev I.V."/>
            <person name="Hibbett D.S."/>
        </authorList>
    </citation>
    <scope>NUCLEOTIDE SEQUENCE [LARGE SCALE GENOMIC DNA]</scope>
    <source>
        <strain evidence="2 3">93-53</strain>
    </source>
</reference>
<dbReference type="PROSITE" id="PS50181">
    <property type="entry name" value="FBOX"/>
    <property type="match status" value="1"/>
</dbReference>
<dbReference type="InterPro" id="IPR032675">
    <property type="entry name" value="LRR_dom_sf"/>
</dbReference>
<dbReference type="Gene3D" id="3.80.10.10">
    <property type="entry name" value="Ribonuclease Inhibitor"/>
    <property type="match status" value="1"/>
</dbReference>
<organism evidence="2 3">
    <name type="scientific">Laetiporus sulphureus 93-53</name>
    <dbReference type="NCBI Taxonomy" id="1314785"/>
    <lineage>
        <taxon>Eukaryota</taxon>
        <taxon>Fungi</taxon>
        <taxon>Dikarya</taxon>
        <taxon>Basidiomycota</taxon>
        <taxon>Agaricomycotina</taxon>
        <taxon>Agaricomycetes</taxon>
        <taxon>Polyporales</taxon>
        <taxon>Laetiporus</taxon>
    </lineage>
</organism>
<evidence type="ECO:0000259" key="1">
    <source>
        <dbReference type="PROSITE" id="PS50181"/>
    </source>
</evidence>
<accession>A0A165BG35</accession>
<sequence>MSLAYLHDDVLAELFTYLSARDACRLSLTSKQIHPIAMQRAWSVVIIRRCARIQGVCEAMLKKPASRIAYLRELRVDSDALWGADKNVYSQLVKVIQHPLALKLRVLQLGNVAQLLVDFPSLVFVLASLSELIHLELERAGQNALSMIQRLSARPRTLRIDFSGDQNNAIVPPSLLSIDSFWPSLLHLSILSLNEPIKTFARAFPNIRRLQVTSAYSFSSPLGQSPCWTSLEFLDAGTANTSLVRAVKCLVRHSMLDIVRCTDHGSSMISVVRGTNPVVLSLSLGMQRTPGIWGQLVDVGQRLRYLILVIKPDPLFTTQEFIEALGTWKPDVSTILGTSQIVCIRVRVTFVVDPVRDAFRDLPEHLLDAIPTLRYVAMDMPEHNFPTQEWYDDSYDGHESCGSWWRVEAIDSKRSLVPVPIEVGEAVDGYLKSARFESSLDFVDPFLPS</sequence>
<evidence type="ECO:0000313" key="3">
    <source>
        <dbReference type="Proteomes" id="UP000076871"/>
    </source>
</evidence>
<name>A0A165BG35_9APHY</name>
<dbReference type="OrthoDB" id="2735181at2759"/>
<dbReference type="SUPFAM" id="SSF81383">
    <property type="entry name" value="F-box domain"/>
    <property type="match status" value="1"/>
</dbReference>
<feature type="domain" description="F-box" evidence="1">
    <location>
        <begin position="1"/>
        <end position="45"/>
    </location>
</feature>
<dbReference type="Pfam" id="PF00646">
    <property type="entry name" value="F-box"/>
    <property type="match status" value="1"/>
</dbReference>
<dbReference type="Proteomes" id="UP000076871">
    <property type="component" value="Unassembled WGS sequence"/>
</dbReference>
<dbReference type="STRING" id="1314785.A0A165BG35"/>
<dbReference type="CDD" id="cd09917">
    <property type="entry name" value="F-box_SF"/>
    <property type="match status" value="1"/>
</dbReference>
<proteinExistence type="predicted"/>
<dbReference type="InterPro" id="IPR036047">
    <property type="entry name" value="F-box-like_dom_sf"/>
</dbReference>
<keyword evidence="3" id="KW-1185">Reference proteome</keyword>
<dbReference type="EMBL" id="KV427672">
    <property type="protein sequence ID" value="KZT00984.1"/>
    <property type="molecule type" value="Genomic_DNA"/>
</dbReference>
<gene>
    <name evidence="2" type="ORF">LAESUDRAFT_816167</name>
</gene>
<dbReference type="InParanoid" id="A0A165BG35"/>